<dbReference type="PANTHER" id="PTHR30461">
    <property type="entry name" value="DNA-INVERTASE FROM LAMBDOID PROPHAGE"/>
    <property type="match status" value="1"/>
</dbReference>
<dbReference type="EMBL" id="LT598496">
    <property type="protein sequence ID" value="SBV27964.1"/>
    <property type="molecule type" value="Genomic_DNA"/>
</dbReference>
<evidence type="ECO:0000313" key="3">
    <source>
        <dbReference type="EMBL" id="SBV27964.1"/>
    </source>
</evidence>
<dbReference type="Gene3D" id="3.40.50.1390">
    <property type="entry name" value="Resolvase, N-terminal catalytic domain"/>
    <property type="match status" value="1"/>
</dbReference>
<dbReference type="PROSITE" id="PS51737">
    <property type="entry name" value="RECOMBINASE_DNA_BIND"/>
    <property type="match status" value="1"/>
</dbReference>
<dbReference type="InterPro" id="IPR036162">
    <property type="entry name" value="Resolvase-like_N_sf"/>
</dbReference>
<gene>
    <name evidence="3" type="ORF">GA0070620_3495</name>
</gene>
<dbReference type="PANTHER" id="PTHR30461:SF23">
    <property type="entry name" value="DNA RECOMBINASE-RELATED"/>
    <property type="match status" value="1"/>
</dbReference>
<dbReference type="Gene3D" id="3.90.1750.20">
    <property type="entry name" value="Putative Large Serine Recombinase, Chain B, Domain 2"/>
    <property type="match status" value="1"/>
</dbReference>
<dbReference type="OrthoDB" id="4500247at2"/>
<dbReference type="InterPro" id="IPR038109">
    <property type="entry name" value="DNA_bind_recomb_sf"/>
</dbReference>
<dbReference type="AlphaFoldDB" id="A0A1C3N5V9"/>
<dbReference type="GO" id="GO:0003677">
    <property type="term" value="F:DNA binding"/>
    <property type="evidence" value="ECO:0007669"/>
    <property type="project" value="InterPro"/>
</dbReference>
<reference evidence="4" key="1">
    <citation type="submission" date="2016-06" db="EMBL/GenBank/DDBJ databases">
        <authorList>
            <person name="Varghese N."/>
        </authorList>
    </citation>
    <scope>NUCLEOTIDE SEQUENCE [LARGE SCALE GENOMIC DNA]</scope>
    <source>
        <strain evidence="4">DSM 45344</strain>
    </source>
</reference>
<feature type="region of interest" description="Disordered" evidence="1">
    <location>
        <begin position="56"/>
        <end position="75"/>
    </location>
</feature>
<dbReference type="CDD" id="cd00338">
    <property type="entry name" value="Ser_Recombinase"/>
    <property type="match status" value="1"/>
</dbReference>
<dbReference type="Pfam" id="PF07508">
    <property type="entry name" value="Recombinase"/>
    <property type="match status" value="1"/>
</dbReference>
<name>A0A1C3N5V9_9ACTN</name>
<feature type="region of interest" description="Disordered" evidence="1">
    <location>
        <begin position="1"/>
        <end position="21"/>
    </location>
</feature>
<dbReference type="SUPFAM" id="SSF53041">
    <property type="entry name" value="Resolvase-like"/>
    <property type="match status" value="1"/>
</dbReference>
<dbReference type="InterPro" id="IPR011109">
    <property type="entry name" value="DNA_bind_recombinase_dom"/>
</dbReference>
<dbReference type="InterPro" id="IPR050639">
    <property type="entry name" value="SSR_resolvase"/>
</dbReference>
<protein>
    <submittedName>
        <fullName evidence="3">Site-specific DNA recombinase</fullName>
    </submittedName>
</protein>
<dbReference type="InterPro" id="IPR006119">
    <property type="entry name" value="Resolv_N"/>
</dbReference>
<dbReference type="PATRIC" id="fig|307121.4.peg.3566"/>
<dbReference type="STRING" id="307121.GA0070620_3495"/>
<organism evidence="3 4">
    <name type="scientific">Micromonospora krabiensis</name>
    <dbReference type="NCBI Taxonomy" id="307121"/>
    <lineage>
        <taxon>Bacteria</taxon>
        <taxon>Bacillati</taxon>
        <taxon>Actinomycetota</taxon>
        <taxon>Actinomycetes</taxon>
        <taxon>Micromonosporales</taxon>
        <taxon>Micromonosporaceae</taxon>
        <taxon>Micromonospora</taxon>
    </lineage>
</organism>
<dbReference type="RefSeq" id="WP_091592199.1">
    <property type="nucleotide sequence ID" value="NZ_JBHRWG010000004.1"/>
</dbReference>
<sequence length="535" mass="59966">MRALTSEESGPNDLELRGTPPGLPPFAELLARHPDGIFVGAYSRISDDWRKNNSKKAHASAWSAGKGVANQHRRNDTSAGRHGLIIVHRYTDNDISASKTDLVRPDFRAMLRDLRAGRTTTGYRLDGIIAVDQDRIERSAADWESFVDALTKKSGRLFWTPSGSMDLEEEGELLKSGIQSLFNRVESKKKKRRIRDWHQDLILDGLPHSGPRPFGWEEDKMTLRPAEADFLAWAIRERIKGKALPTLCAEAKRRGLTGSRGGEIKPTTLAQMMTAPRVCGYRANRGVLAVDGNGAPIVGKWDTIVEPQEWEAVCATFGAGSTYLHRGPSAPRVTGKPKTVKYLASQLLRCLNPVESDGVQRLCNGSLNGSPTRSARSPYTYRCSACNKNAVSGPMVDRQLTRLLLAKLSQAQVTYRKPELVWPMESTLKDLADRLAGLEQRWMSGVVDDEQFYRLSPGLQAEVRKLRAERARWEMENAAGSEEPADIIRRWRSGEYDLAQRRKILFDVFLAVQVKPGQKGVKRPDPHRLKPVWRR</sequence>
<feature type="domain" description="Recombinase" evidence="2">
    <location>
        <begin position="213"/>
        <end position="323"/>
    </location>
</feature>
<evidence type="ECO:0000259" key="2">
    <source>
        <dbReference type="PROSITE" id="PS51737"/>
    </source>
</evidence>
<dbReference type="Proteomes" id="UP000199393">
    <property type="component" value="Chromosome I"/>
</dbReference>
<proteinExistence type="predicted"/>
<accession>A0A1C3N5V9</accession>
<dbReference type="GO" id="GO:0000150">
    <property type="term" value="F:DNA strand exchange activity"/>
    <property type="evidence" value="ECO:0007669"/>
    <property type="project" value="InterPro"/>
</dbReference>
<keyword evidence="4" id="KW-1185">Reference proteome</keyword>
<dbReference type="SMART" id="SM00857">
    <property type="entry name" value="Resolvase"/>
    <property type="match status" value="1"/>
</dbReference>
<evidence type="ECO:0000256" key="1">
    <source>
        <dbReference type="SAM" id="MobiDB-lite"/>
    </source>
</evidence>
<evidence type="ECO:0000313" key="4">
    <source>
        <dbReference type="Proteomes" id="UP000199393"/>
    </source>
</evidence>
<dbReference type="Pfam" id="PF00239">
    <property type="entry name" value="Resolvase"/>
    <property type="match status" value="1"/>
</dbReference>